<keyword evidence="2" id="KW-0732">Signal</keyword>
<feature type="signal peptide" evidence="2">
    <location>
        <begin position="1"/>
        <end position="24"/>
    </location>
</feature>
<dbReference type="RefSeq" id="WP_171472439.1">
    <property type="nucleotide sequence ID" value="NZ_CP053452.2"/>
</dbReference>
<feature type="chain" id="PRO_5026988389" description="NolW-like domain-containing protein" evidence="2">
    <location>
        <begin position="25"/>
        <end position="417"/>
    </location>
</feature>
<gene>
    <name evidence="3" type="ORF">FTUN_4512</name>
</gene>
<dbReference type="KEGG" id="ftj:FTUN_4512"/>
<evidence type="ECO:0000256" key="2">
    <source>
        <dbReference type="SAM" id="SignalP"/>
    </source>
</evidence>
<accession>A0A6M5YVM3</accession>
<evidence type="ECO:0008006" key="5">
    <source>
        <dbReference type="Google" id="ProtNLM"/>
    </source>
</evidence>
<dbReference type="AlphaFoldDB" id="A0A6M5YVM3"/>
<organism evidence="3 4">
    <name type="scientific">Frigoriglobus tundricola</name>
    <dbReference type="NCBI Taxonomy" id="2774151"/>
    <lineage>
        <taxon>Bacteria</taxon>
        <taxon>Pseudomonadati</taxon>
        <taxon>Planctomycetota</taxon>
        <taxon>Planctomycetia</taxon>
        <taxon>Gemmatales</taxon>
        <taxon>Gemmataceae</taxon>
        <taxon>Frigoriglobus</taxon>
    </lineage>
</organism>
<feature type="region of interest" description="Disordered" evidence="1">
    <location>
        <begin position="376"/>
        <end position="417"/>
    </location>
</feature>
<name>A0A6M5YVM3_9BACT</name>
<dbReference type="Proteomes" id="UP000503447">
    <property type="component" value="Chromosome"/>
</dbReference>
<dbReference type="EMBL" id="CP053452">
    <property type="protein sequence ID" value="QJW96952.1"/>
    <property type="molecule type" value="Genomic_DNA"/>
</dbReference>
<feature type="compositionally biased region" description="Pro residues" evidence="1">
    <location>
        <begin position="394"/>
        <end position="417"/>
    </location>
</feature>
<proteinExistence type="predicted"/>
<sequence>MSRYARLAVTAVWGLALTAVPTPAQGPNQRADEIRTVPDSPEILAAALNQTVDLDGSKIGDLTLTEGLKALATKHNVTFVIMEEEFKEKKVADIKGAKSRVKQLDTNGLPVAGCLDAWLPGFGATYKIRAEYVEVVPLPAKVEEPNPALKLRRKLAEPGEPKPQKKADPSARVLEVLALEFVPPGDAKVNDTPLFELMQGLSKKYEVSVRINEERFKAEGQPNIKEERPKVTATSFRDLSVHQFLAITLESLNATYLVKSGGIEIVPIGYAASATQSATTDEGGLQRLKEPLVSVIVKEKPLNEVVAQIAEMYDLTVVILPQAADARTGFVTARQLNLPADKALELLALQCDLRVVRRGAAFLLTSKDHANELFGEEMDRERQKIELEKLRDAPPAPPAPPPGAPAPPAPGAPAPKM</sequence>
<reference evidence="4" key="1">
    <citation type="submission" date="2020-05" db="EMBL/GenBank/DDBJ databases">
        <title>Frigoriglobus tundricola gen. nov., sp. nov., a psychrotolerant cellulolytic planctomycete of the family Gemmataceae with two divergent copies of 16S rRNA gene.</title>
        <authorList>
            <person name="Kulichevskaya I.S."/>
            <person name="Ivanova A.A."/>
            <person name="Naumoff D.G."/>
            <person name="Beletsky A.V."/>
            <person name="Rijpstra W.I.C."/>
            <person name="Sinninghe Damste J.S."/>
            <person name="Mardanov A.V."/>
            <person name="Ravin N.V."/>
            <person name="Dedysh S.N."/>
        </authorList>
    </citation>
    <scope>NUCLEOTIDE SEQUENCE [LARGE SCALE GENOMIC DNA]</scope>
    <source>
        <strain evidence="4">PL17</strain>
    </source>
</reference>
<protein>
    <recommendedName>
        <fullName evidence="5">NolW-like domain-containing protein</fullName>
    </recommendedName>
</protein>
<feature type="compositionally biased region" description="Basic and acidic residues" evidence="1">
    <location>
        <begin position="376"/>
        <end position="392"/>
    </location>
</feature>
<evidence type="ECO:0000313" key="3">
    <source>
        <dbReference type="EMBL" id="QJW96952.1"/>
    </source>
</evidence>
<evidence type="ECO:0000313" key="4">
    <source>
        <dbReference type="Proteomes" id="UP000503447"/>
    </source>
</evidence>
<keyword evidence="4" id="KW-1185">Reference proteome</keyword>
<evidence type="ECO:0000256" key="1">
    <source>
        <dbReference type="SAM" id="MobiDB-lite"/>
    </source>
</evidence>